<evidence type="ECO:0000256" key="10">
    <source>
        <dbReference type="RuleBase" id="RU351113"/>
    </source>
</evidence>
<organism evidence="12 13">
    <name type="scientific">Zootermopsis nevadensis</name>
    <name type="common">Dampwood termite</name>
    <dbReference type="NCBI Taxonomy" id="136037"/>
    <lineage>
        <taxon>Eukaryota</taxon>
        <taxon>Metazoa</taxon>
        <taxon>Ecdysozoa</taxon>
        <taxon>Arthropoda</taxon>
        <taxon>Hexapoda</taxon>
        <taxon>Insecta</taxon>
        <taxon>Pterygota</taxon>
        <taxon>Neoptera</taxon>
        <taxon>Polyneoptera</taxon>
        <taxon>Dictyoptera</taxon>
        <taxon>Blattodea</taxon>
        <taxon>Blattoidea</taxon>
        <taxon>Termitoidae</taxon>
        <taxon>Termopsidae</taxon>
        <taxon>Zootermopsis</taxon>
    </lineage>
</organism>
<dbReference type="GO" id="GO:0004984">
    <property type="term" value="F:olfactory receptor activity"/>
    <property type="evidence" value="ECO:0007669"/>
    <property type="project" value="InterPro"/>
</dbReference>
<dbReference type="GO" id="GO:0007165">
    <property type="term" value="P:signal transduction"/>
    <property type="evidence" value="ECO:0007669"/>
    <property type="project" value="UniProtKB-KW"/>
</dbReference>
<comment type="caution">
    <text evidence="10">Lacks conserved residue(s) required for the propagation of feature annotation.</text>
</comment>
<dbReference type="InParanoid" id="A0A067RSP0"/>
<evidence type="ECO:0000256" key="4">
    <source>
        <dbReference type="ARBA" id="ARBA00022692"/>
    </source>
</evidence>
<keyword evidence="13" id="KW-1185">Reference proteome</keyword>
<feature type="transmembrane region" description="Helical" evidence="10">
    <location>
        <begin position="134"/>
        <end position="155"/>
    </location>
</feature>
<keyword evidence="3 10" id="KW-0716">Sensory transduction</keyword>
<accession>A0A067RSP0</accession>
<evidence type="ECO:0000256" key="6">
    <source>
        <dbReference type="ARBA" id="ARBA00022989"/>
    </source>
</evidence>
<proteinExistence type="inferred from homology"/>
<feature type="region of interest" description="Disordered" evidence="11">
    <location>
        <begin position="263"/>
        <end position="284"/>
    </location>
</feature>
<dbReference type="EMBL" id="KK852443">
    <property type="protein sequence ID" value="KDR23825.1"/>
    <property type="molecule type" value="Genomic_DNA"/>
</dbReference>
<protein>
    <recommendedName>
        <fullName evidence="10">Odorant receptor</fullName>
    </recommendedName>
</protein>
<keyword evidence="8 10" id="KW-0675">Receptor</keyword>
<evidence type="ECO:0000256" key="9">
    <source>
        <dbReference type="ARBA" id="ARBA00023224"/>
    </source>
</evidence>
<keyword evidence="2" id="KW-1003">Cell membrane</keyword>
<dbReference type="Pfam" id="PF02949">
    <property type="entry name" value="7tm_6"/>
    <property type="match status" value="1"/>
</dbReference>
<evidence type="ECO:0000256" key="5">
    <source>
        <dbReference type="ARBA" id="ARBA00022725"/>
    </source>
</evidence>
<evidence type="ECO:0000256" key="3">
    <source>
        <dbReference type="ARBA" id="ARBA00022606"/>
    </source>
</evidence>
<evidence type="ECO:0000313" key="12">
    <source>
        <dbReference type="EMBL" id="KDR23825.1"/>
    </source>
</evidence>
<evidence type="ECO:0000256" key="11">
    <source>
        <dbReference type="SAM" id="MobiDB-lite"/>
    </source>
</evidence>
<keyword evidence="6 10" id="KW-1133">Transmembrane helix</keyword>
<dbReference type="FunCoup" id="A0A067RSP0">
    <property type="interactions" value="85"/>
</dbReference>
<keyword evidence="4 10" id="KW-0812">Transmembrane</keyword>
<sequence length="470" mass="53289">MKKSSEEPIPKWLAKEDPLSLNNRLLSYCGLLPANTDAEERRNLVICTVMIILNLTMITGAFIQAYFSHTNFMEIIECGTVCITQLKCLLKFLTMLICHKDLRYVINNVTRNFYVHEKLFKEEIISKIKAGKKVAWWITVPYTSMFILTIGLIAAEQIVAAIKHADRFSAEGNETEVTGVYHRKLPLKIWLPINVKESPSYEIGFMYQVVCFTFEIYSTCIIDTFIVVHVMFASIQYELLGEMIQLSADKVAMLLRVRSESSQQDSEHKAGSLHSEYETETVDKQNTKLSNGEVTYISNKENLMSTPTTDAFRREMNIYLGRCIKHHQSLLKYIVHLNILSSPIQFLQALTSSLLICTLGFTAIVSGSTAILPKVLMYTFDALLQIGLPCWFSTQLRVQGERIAEAAYACEWYNEPASFQKSVGFVIMRAQQPVVLTMGPFGTVSLELFAAVVQSAYSYLALLRNVYAEQ</sequence>
<feature type="compositionally biased region" description="Basic and acidic residues" evidence="11">
    <location>
        <begin position="265"/>
        <end position="284"/>
    </location>
</feature>
<evidence type="ECO:0000256" key="1">
    <source>
        <dbReference type="ARBA" id="ARBA00004651"/>
    </source>
</evidence>
<reference evidence="12 13" key="1">
    <citation type="journal article" date="2014" name="Nat. Commun.">
        <title>Molecular traces of alternative social organization in a termite genome.</title>
        <authorList>
            <person name="Terrapon N."/>
            <person name="Li C."/>
            <person name="Robertson H.M."/>
            <person name="Ji L."/>
            <person name="Meng X."/>
            <person name="Booth W."/>
            <person name="Chen Z."/>
            <person name="Childers C.P."/>
            <person name="Glastad K.M."/>
            <person name="Gokhale K."/>
            <person name="Gowin J."/>
            <person name="Gronenberg W."/>
            <person name="Hermansen R.A."/>
            <person name="Hu H."/>
            <person name="Hunt B.G."/>
            <person name="Huylmans A.K."/>
            <person name="Khalil S.M."/>
            <person name="Mitchell R.D."/>
            <person name="Munoz-Torres M.C."/>
            <person name="Mustard J.A."/>
            <person name="Pan H."/>
            <person name="Reese J.T."/>
            <person name="Scharf M.E."/>
            <person name="Sun F."/>
            <person name="Vogel H."/>
            <person name="Xiao J."/>
            <person name="Yang W."/>
            <person name="Yang Z."/>
            <person name="Yang Z."/>
            <person name="Zhou J."/>
            <person name="Zhu J."/>
            <person name="Brent C.S."/>
            <person name="Elsik C.G."/>
            <person name="Goodisman M.A."/>
            <person name="Liberles D.A."/>
            <person name="Roe R.M."/>
            <person name="Vargo E.L."/>
            <person name="Vilcinskas A."/>
            <person name="Wang J."/>
            <person name="Bornberg-Bauer E."/>
            <person name="Korb J."/>
            <person name="Zhang G."/>
            <person name="Liebig J."/>
        </authorList>
    </citation>
    <scope>NUCLEOTIDE SEQUENCE [LARGE SCALE GENOMIC DNA]</scope>
    <source>
        <tissue evidence="12">Whole organism</tissue>
    </source>
</reference>
<name>A0A067RSP0_ZOONE</name>
<keyword evidence="5 10" id="KW-0552">Olfaction</keyword>
<dbReference type="eggNOG" id="ENOG502S54D">
    <property type="taxonomic scope" value="Eukaryota"/>
</dbReference>
<dbReference type="InterPro" id="IPR004117">
    <property type="entry name" value="7tm6_olfct_rcpt"/>
</dbReference>
<evidence type="ECO:0000256" key="7">
    <source>
        <dbReference type="ARBA" id="ARBA00023136"/>
    </source>
</evidence>
<feature type="transmembrane region" description="Helical" evidence="10">
    <location>
        <begin position="346"/>
        <end position="365"/>
    </location>
</feature>
<dbReference type="GO" id="GO:0005549">
    <property type="term" value="F:odorant binding"/>
    <property type="evidence" value="ECO:0007669"/>
    <property type="project" value="InterPro"/>
</dbReference>
<evidence type="ECO:0000256" key="2">
    <source>
        <dbReference type="ARBA" id="ARBA00022475"/>
    </source>
</evidence>
<feature type="transmembrane region" description="Helical" evidence="10">
    <location>
        <begin position="44"/>
        <end position="67"/>
    </location>
</feature>
<comment type="subcellular location">
    <subcellularLocation>
        <location evidence="1 10">Cell membrane</location>
        <topology evidence="1 10">Multi-pass membrane protein</topology>
    </subcellularLocation>
</comment>
<evidence type="ECO:0000313" key="13">
    <source>
        <dbReference type="Proteomes" id="UP000027135"/>
    </source>
</evidence>
<dbReference type="PANTHER" id="PTHR21137:SF3">
    <property type="entry name" value="ODORANT RECEPTOR 30A-RELATED"/>
    <property type="match status" value="1"/>
</dbReference>
<dbReference type="GO" id="GO:0005886">
    <property type="term" value="C:plasma membrane"/>
    <property type="evidence" value="ECO:0007669"/>
    <property type="project" value="UniProtKB-SubCell"/>
</dbReference>
<dbReference type="PANTHER" id="PTHR21137">
    <property type="entry name" value="ODORANT RECEPTOR"/>
    <property type="match status" value="1"/>
</dbReference>
<comment type="similarity">
    <text evidence="10">Belongs to the insect chemoreceptor superfamily. Heteromeric odorant receptor channel (TC 1.A.69) family.</text>
</comment>
<evidence type="ECO:0000256" key="8">
    <source>
        <dbReference type="ARBA" id="ARBA00023170"/>
    </source>
</evidence>
<gene>
    <name evidence="12" type="ORF">L798_13002</name>
</gene>
<dbReference type="AlphaFoldDB" id="A0A067RSP0"/>
<dbReference type="Proteomes" id="UP000027135">
    <property type="component" value="Unassembled WGS sequence"/>
</dbReference>
<keyword evidence="9 10" id="KW-0807">Transducer</keyword>
<keyword evidence="7 10" id="KW-0472">Membrane</keyword>